<dbReference type="EMBL" id="SACR01000004">
    <property type="protein sequence ID" value="RVU45187.1"/>
    <property type="molecule type" value="Genomic_DNA"/>
</dbReference>
<dbReference type="GO" id="GO:0043190">
    <property type="term" value="C:ATP-binding cassette (ABC) transporter complex"/>
    <property type="evidence" value="ECO:0007669"/>
    <property type="project" value="InterPro"/>
</dbReference>
<organism evidence="2 3">
    <name type="scientific">Rubrivivax rivuli</name>
    <dbReference type="NCBI Taxonomy" id="1862385"/>
    <lineage>
        <taxon>Bacteria</taxon>
        <taxon>Pseudomonadati</taxon>
        <taxon>Pseudomonadota</taxon>
        <taxon>Betaproteobacteria</taxon>
        <taxon>Burkholderiales</taxon>
        <taxon>Sphaerotilaceae</taxon>
        <taxon>Rubrivivax</taxon>
    </lineage>
</organism>
<keyword evidence="3" id="KW-1185">Reference proteome</keyword>
<evidence type="ECO:0000259" key="1">
    <source>
        <dbReference type="Pfam" id="PF00496"/>
    </source>
</evidence>
<evidence type="ECO:0000313" key="3">
    <source>
        <dbReference type="Proteomes" id="UP000285575"/>
    </source>
</evidence>
<dbReference type="Gene3D" id="3.10.105.10">
    <property type="entry name" value="Dipeptide-binding Protein, Domain 3"/>
    <property type="match status" value="1"/>
</dbReference>
<protein>
    <submittedName>
        <fullName evidence="2">Peptide ABC transporter substrate-binding protein</fullName>
    </submittedName>
</protein>
<dbReference type="InterPro" id="IPR039424">
    <property type="entry name" value="SBP_5"/>
</dbReference>
<dbReference type="GO" id="GO:1904680">
    <property type="term" value="F:peptide transmembrane transporter activity"/>
    <property type="evidence" value="ECO:0007669"/>
    <property type="project" value="TreeGrafter"/>
</dbReference>
<dbReference type="Gene3D" id="3.40.190.10">
    <property type="entry name" value="Periplasmic binding protein-like II"/>
    <property type="match status" value="1"/>
</dbReference>
<feature type="domain" description="Solute-binding protein family 5" evidence="1">
    <location>
        <begin position="111"/>
        <end position="506"/>
    </location>
</feature>
<dbReference type="GO" id="GO:0030288">
    <property type="term" value="C:outer membrane-bounded periplasmic space"/>
    <property type="evidence" value="ECO:0007669"/>
    <property type="project" value="UniProtKB-ARBA"/>
</dbReference>
<dbReference type="FunFam" id="3.40.190.10:FF:000251">
    <property type="entry name" value="Peptide ABC transporter substrate-binding protein"/>
    <property type="match status" value="1"/>
</dbReference>
<dbReference type="OrthoDB" id="9801799at2"/>
<dbReference type="InterPro" id="IPR030678">
    <property type="entry name" value="Peptide/Ni-bd"/>
</dbReference>
<comment type="caution">
    <text evidence="2">The sequence shown here is derived from an EMBL/GenBank/DDBJ whole genome shotgun (WGS) entry which is preliminary data.</text>
</comment>
<dbReference type="Pfam" id="PF00496">
    <property type="entry name" value="SBP_bac_5"/>
    <property type="match status" value="1"/>
</dbReference>
<proteinExistence type="predicted"/>
<dbReference type="InterPro" id="IPR000914">
    <property type="entry name" value="SBP_5_dom"/>
</dbReference>
<accession>A0A437REI4</accession>
<dbReference type="Proteomes" id="UP000285575">
    <property type="component" value="Unassembled WGS sequence"/>
</dbReference>
<dbReference type="AlphaFoldDB" id="A0A437REI4"/>
<dbReference type="InterPro" id="IPR006311">
    <property type="entry name" value="TAT_signal"/>
</dbReference>
<dbReference type="CDD" id="cd08513">
    <property type="entry name" value="PBP2_thermophilic_Hb8_like"/>
    <property type="match status" value="1"/>
</dbReference>
<dbReference type="PIRSF" id="PIRSF002741">
    <property type="entry name" value="MppA"/>
    <property type="match status" value="1"/>
</dbReference>
<dbReference type="PANTHER" id="PTHR30290">
    <property type="entry name" value="PERIPLASMIC BINDING COMPONENT OF ABC TRANSPORTER"/>
    <property type="match status" value="1"/>
</dbReference>
<dbReference type="PANTHER" id="PTHR30290:SF65">
    <property type="entry name" value="MONOACYL PHOSPHATIDYLINOSITOL TETRAMANNOSIDE-BINDING PROTEIN LPQW-RELATED"/>
    <property type="match status" value="1"/>
</dbReference>
<dbReference type="RefSeq" id="WP_128229289.1">
    <property type="nucleotide sequence ID" value="NZ_SACR01000004.1"/>
</dbReference>
<dbReference type="SUPFAM" id="SSF53850">
    <property type="entry name" value="Periplasmic binding protein-like II"/>
    <property type="match status" value="1"/>
</dbReference>
<evidence type="ECO:0000313" key="2">
    <source>
        <dbReference type="EMBL" id="RVU45187.1"/>
    </source>
</evidence>
<dbReference type="PROSITE" id="PS51318">
    <property type="entry name" value="TAT"/>
    <property type="match status" value="1"/>
</dbReference>
<sequence length="598" mass="65366">MTETELRGWIEAVRRGALPRRAFVQRLAALGLGAPAAGSLLLAAGVAQGQPTPAGNAYKPTKAGGGGLLRLLWWQGPTILNPHFTTGQKDTDGSRLFYEPLADWDNEGRLVPQLAAEIPSLANGGVARDGRSVVWKLKKGVQWHDGTPFTADDVVFTWQYAGNPATAATSIGYYLDRTVEKIDSHTVRVVFKQPTPFWAHTFVGAGGEILPRHVFGPYTGAKSREAPANLAPVGTGPYKFVAFKPGDLVQGALNPNYHFPARPHFDRVEMKGGGDAVSAARAVLQTGEYDFAWNIQVEDELIKRMESGGKGRAHFVPGGADLEFITFNHTDPNREVDGERSSLKAPHPVLSDPVVRQALSLLVDKASIEKFIYGRAGVATANYVDNPPVYRSPNTKWEFNPEKAAALLEGAGWKKGKGGLREKNGRPLKLLFQTSTNALRQKTQALVKQAAQKAGVEIEIKAIAGSVFFSTDVGNPDTYGKFHADLQMYTGGGTIDPARVMLRFVSWEAAQKANKWSGINLSRHVNPEFDRLFREAERELDPVKRATLFVRMNDLLVQTHAVIPVIQRRSVAAVSSKLVAPVSAWVGDMGFLRDWYRT</sequence>
<reference evidence="2 3" key="1">
    <citation type="submission" date="2019-01" db="EMBL/GenBank/DDBJ databases">
        <authorList>
            <person name="Chen W.-M."/>
        </authorList>
    </citation>
    <scope>NUCLEOTIDE SEQUENCE [LARGE SCALE GENOMIC DNA]</scope>
    <source>
        <strain evidence="2 3">KYPY4</strain>
    </source>
</reference>
<dbReference type="GO" id="GO:0015833">
    <property type="term" value="P:peptide transport"/>
    <property type="evidence" value="ECO:0007669"/>
    <property type="project" value="TreeGrafter"/>
</dbReference>
<gene>
    <name evidence="2" type="ORF">EOE66_13635</name>
</gene>
<name>A0A437REI4_9BURK</name>